<organism evidence="1">
    <name type="scientific">freshwater metagenome</name>
    <dbReference type="NCBI Taxonomy" id="449393"/>
    <lineage>
        <taxon>unclassified sequences</taxon>
        <taxon>metagenomes</taxon>
        <taxon>ecological metagenomes</taxon>
    </lineage>
</organism>
<proteinExistence type="predicted"/>
<reference evidence="1" key="1">
    <citation type="submission" date="2020-05" db="EMBL/GenBank/DDBJ databases">
        <authorList>
            <person name="Chiriac C."/>
            <person name="Salcher M."/>
            <person name="Ghai R."/>
            <person name="Kavagutti S V."/>
        </authorList>
    </citation>
    <scope>NUCLEOTIDE SEQUENCE</scope>
</reference>
<dbReference type="AlphaFoldDB" id="A0A6J7DFH0"/>
<dbReference type="EMBL" id="CAFBLR010000046">
    <property type="protein sequence ID" value="CAB4869296.1"/>
    <property type="molecule type" value="Genomic_DNA"/>
</dbReference>
<sequence length="341" mass="37433">MHCPDHGKATDELGDQTELEEVLGEDLGKHLARVLVELGHHRCVEPDTAAPDALLDDLLKTGKCPTADEQHVGGVDLEEFLVRVLAPALRGDRGNRSLEDLEEGLLHTLTGNVSRDRRVFALTGDLVDLVNVDDPGLGLLDVVVGGLDELQQNVLDILAHVAGLGERRGVRYSERHVEQPGQCLCEVGLAAARRPEQQDVGLLQFHIVTTADGAARLELDPLVVVVDGHREDLLRGDLTDYVLIKEVGDLPGRGEFLEMRFRCIGELFFDDLVAEIDALVADIHAGAGDELLDLLLRLPAERTLQQLARIAELRQRSPSVRLVSGWDQYGPQPAVSRSRYR</sequence>
<protein>
    <submittedName>
        <fullName evidence="1">Unannotated protein</fullName>
    </submittedName>
</protein>
<evidence type="ECO:0000313" key="1">
    <source>
        <dbReference type="EMBL" id="CAB4869296.1"/>
    </source>
</evidence>
<gene>
    <name evidence="1" type="ORF">UFOPK3417_00655</name>
</gene>
<name>A0A6J7DFH0_9ZZZZ</name>
<accession>A0A6J7DFH0</accession>